<dbReference type="EMBL" id="SPQC01000018">
    <property type="protein sequence ID" value="TFU22371.1"/>
    <property type="molecule type" value="Genomic_DNA"/>
</dbReference>
<feature type="transmembrane region" description="Helical" evidence="2">
    <location>
        <begin position="48"/>
        <end position="70"/>
    </location>
</feature>
<organism evidence="3 4">
    <name type="scientific">Rothia nasimurium</name>
    <dbReference type="NCBI Taxonomy" id="85336"/>
    <lineage>
        <taxon>Bacteria</taxon>
        <taxon>Bacillati</taxon>
        <taxon>Actinomycetota</taxon>
        <taxon>Actinomycetes</taxon>
        <taxon>Micrococcales</taxon>
        <taxon>Micrococcaceae</taxon>
        <taxon>Rothia</taxon>
    </lineage>
</organism>
<dbReference type="RefSeq" id="WP_135012524.1">
    <property type="nucleotide sequence ID" value="NZ_JADGLK010000018.1"/>
</dbReference>
<keyword evidence="2" id="KW-0812">Transmembrane</keyword>
<evidence type="ECO:0000256" key="2">
    <source>
        <dbReference type="SAM" id="Phobius"/>
    </source>
</evidence>
<dbReference type="Proteomes" id="UP000297951">
    <property type="component" value="Unassembled WGS sequence"/>
</dbReference>
<keyword evidence="2" id="KW-1133">Transmembrane helix</keyword>
<proteinExistence type="predicted"/>
<evidence type="ECO:0000313" key="3">
    <source>
        <dbReference type="EMBL" id="TFU22371.1"/>
    </source>
</evidence>
<dbReference type="AlphaFoldDB" id="A0A4Y9F3C7"/>
<gene>
    <name evidence="3" type="ORF">E4U03_06250</name>
</gene>
<dbReference type="OrthoDB" id="4879530at2"/>
<evidence type="ECO:0000313" key="4">
    <source>
        <dbReference type="Proteomes" id="UP000297951"/>
    </source>
</evidence>
<reference evidence="3 4" key="1">
    <citation type="submission" date="2019-03" db="EMBL/GenBank/DDBJ databases">
        <title>Diversity of the mouse oral microbiome.</title>
        <authorList>
            <person name="Joseph S."/>
            <person name="Aduse-Opoku J."/>
            <person name="Curtis M."/>
            <person name="Wade W."/>
            <person name="Hashim A."/>
        </authorList>
    </citation>
    <scope>NUCLEOTIDE SEQUENCE [LARGE SCALE GENOMIC DNA]</scope>
    <source>
        <strain evidence="4">irhom_31</strain>
    </source>
</reference>
<protein>
    <submittedName>
        <fullName evidence="3">Uncharacterized protein</fullName>
    </submittedName>
</protein>
<evidence type="ECO:0000256" key="1">
    <source>
        <dbReference type="SAM" id="MobiDB-lite"/>
    </source>
</evidence>
<accession>A0A4Y9F3C7</accession>
<comment type="caution">
    <text evidence="3">The sequence shown here is derived from an EMBL/GenBank/DDBJ whole genome shotgun (WGS) entry which is preliminary data.</text>
</comment>
<keyword evidence="2" id="KW-0472">Membrane</keyword>
<feature type="region of interest" description="Disordered" evidence="1">
    <location>
        <begin position="1"/>
        <end position="36"/>
    </location>
</feature>
<name>A0A4Y9F3C7_9MICC</name>
<feature type="transmembrane region" description="Helical" evidence="2">
    <location>
        <begin position="82"/>
        <end position="105"/>
    </location>
</feature>
<sequence>MSILSRFRRPTEPAAPLTEAEKQAAPGQHFAPASAPDRANLTVRRAPSLPAFAITGLLVGLVVAFVVTALGPENPSYTFEAIYGVMAVIFGALCTAVAIVIALLLDKRSAKRTTTYQAVSSKD</sequence>